<dbReference type="InterPro" id="IPR035965">
    <property type="entry name" value="PAS-like_dom_sf"/>
</dbReference>
<reference evidence="9 10" key="1">
    <citation type="submission" date="2020-06" db="EMBL/GenBank/DDBJ databases">
        <title>Sphingomonas hominis sp. nov., a member of the Sphingomonas, isolated from the hair of a 22-year-old girl.</title>
        <authorList>
            <person name="Zhang D.-F."/>
            <person name="Cui X.-W."/>
        </authorList>
    </citation>
    <scope>NUCLEOTIDE SEQUENCE [LARGE SCALE GENOMIC DNA]</scope>
    <source>
        <strain evidence="9 10">HHU CXW</strain>
    </source>
</reference>
<feature type="domain" description="Response regulatory" evidence="7">
    <location>
        <begin position="702"/>
        <end position="818"/>
    </location>
</feature>
<dbReference type="InterPro" id="IPR003661">
    <property type="entry name" value="HisK_dim/P_dom"/>
</dbReference>
<dbReference type="EC" id="2.7.13.3" evidence="2"/>
<dbReference type="InterPro" id="IPR001789">
    <property type="entry name" value="Sig_transdc_resp-reg_receiver"/>
</dbReference>
<evidence type="ECO:0000256" key="5">
    <source>
        <dbReference type="SAM" id="Coils"/>
    </source>
</evidence>
<comment type="caution">
    <text evidence="9">The sequence shown here is derived from an EMBL/GenBank/DDBJ whole genome shotgun (WGS) entry which is preliminary data.</text>
</comment>
<dbReference type="SUPFAM" id="SSF55874">
    <property type="entry name" value="ATPase domain of HSP90 chaperone/DNA topoisomerase II/histidine kinase"/>
    <property type="match status" value="1"/>
</dbReference>
<evidence type="ECO:0000259" key="8">
    <source>
        <dbReference type="PROSITE" id="PS50112"/>
    </source>
</evidence>
<dbReference type="InterPro" id="IPR011006">
    <property type="entry name" value="CheY-like_superfamily"/>
</dbReference>
<keyword evidence="3 4" id="KW-0597">Phosphoprotein</keyword>
<evidence type="ECO:0000256" key="4">
    <source>
        <dbReference type="PROSITE-ProRule" id="PRU00169"/>
    </source>
</evidence>
<evidence type="ECO:0000313" key="10">
    <source>
        <dbReference type="Proteomes" id="UP000621447"/>
    </source>
</evidence>
<dbReference type="InterPro" id="IPR003594">
    <property type="entry name" value="HATPase_dom"/>
</dbReference>
<organism evidence="9 10">
    <name type="scientific">Sphingomonas hominis</name>
    <dbReference type="NCBI Taxonomy" id="2741495"/>
    <lineage>
        <taxon>Bacteria</taxon>
        <taxon>Pseudomonadati</taxon>
        <taxon>Pseudomonadota</taxon>
        <taxon>Alphaproteobacteria</taxon>
        <taxon>Sphingomonadales</taxon>
        <taxon>Sphingomonadaceae</taxon>
        <taxon>Sphingomonas</taxon>
    </lineage>
</organism>
<name>A0ABX2JLE6_9SPHN</name>
<feature type="domain" description="Histidine kinase" evidence="6">
    <location>
        <begin position="455"/>
        <end position="679"/>
    </location>
</feature>
<feature type="modified residue" description="4-aspartylphosphate" evidence="4">
    <location>
        <position position="752"/>
    </location>
</feature>
<dbReference type="Pfam" id="PF08447">
    <property type="entry name" value="PAS_3"/>
    <property type="match status" value="1"/>
</dbReference>
<dbReference type="EMBL" id="JABULH010000002">
    <property type="protein sequence ID" value="NTS64693.1"/>
    <property type="molecule type" value="Genomic_DNA"/>
</dbReference>
<sequence length="822" mass="88684">MLLDASPLPTLPPDLRFLDGGGAATALILARDWSEHPLGPPAGWPTALKTALSLVLNSPESMILCWGEHDLIFFFNETYFPLLGPRLDWAMGARFDRVWADALDQAMPIVRDAFAGRSQRFTDLPWKLDTDRGAADTWWTFSYSRILDEAGAIAGLFIFTNETTKRVLADASLRESEERLRLVIEGARDHVIFTTDPGGIVTSWSAGAQAVLGWTPEEAIGRSASMIFTPEDRAAGADVRELITATRDGCANDERWHVRQDGSHVFLNGSIHPLPHDAQGNERGFIKIARDETLRRAAQRQLEELAATLERQVAERTADRNRLWQLSTDLMLVASFDGVIEAVNPAWTRMLGWAEADLVGQSFLPLTHPDDLDRTIAAAAGIAAGEAYTRFENRYRHQDGSYRDVVWAAGPGDGRIIAVGRDATEERAQASILAATESQLRQAHKMEAVGQLTGGLAHDFNNLLTAVTGGLELLEHRLAAGQYDKVDRYVTMARTGAQRAAALTQRLLAFSRRQTLAPTATDAGVLVAGMIDIVDRTLGPAIELSVETGRELWPVLVDAPQLENALLNLCINARDAMPDGGRLSIATENVMLHGSDAAAHELPAGDYVALHVADSGTGMTPEVIARVFDPFFTTKPIGEGTGLGLSMIYGFVRQSGGQVQVRSVVGQGTTMSLYLPRLAGVYDRAAPRASEFAQQPAGDGRTILLVEDEGAIRDLVSELLGDAGYRVLSAGNGPQGVAALQSDERIDLLITDVGLPGGLNGRQVADAGRAVRPDLRVLFVTGYAANAAVGAGQLETGMTVLTKPFNVLELERRVGEMLAGEG</sequence>
<dbReference type="RefSeq" id="WP_174192994.1">
    <property type="nucleotide sequence ID" value="NZ_JABULH010000002.1"/>
</dbReference>
<dbReference type="Gene3D" id="3.40.50.2300">
    <property type="match status" value="1"/>
</dbReference>
<dbReference type="InterPro" id="IPR013655">
    <property type="entry name" value="PAS_fold_3"/>
</dbReference>
<dbReference type="InterPro" id="IPR004358">
    <property type="entry name" value="Sig_transdc_His_kin-like_C"/>
</dbReference>
<evidence type="ECO:0000259" key="6">
    <source>
        <dbReference type="PROSITE" id="PS50109"/>
    </source>
</evidence>
<evidence type="ECO:0000256" key="2">
    <source>
        <dbReference type="ARBA" id="ARBA00012438"/>
    </source>
</evidence>
<dbReference type="SUPFAM" id="SSF52172">
    <property type="entry name" value="CheY-like"/>
    <property type="match status" value="1"/>
</dbReference>
<dbReference type="PRINTS" id="PR00344">
    <property type="entry name" value="BCTRLSENSOR"/>
</dbReference>
<dbReference type="NCBIfam" id="TIGR00229">
    <property type="entry name" value="sensory_box"/>
    <property type="match status" value="2"/>
</dbReference>
<dbReference type="PROSITE" id="PS50110">
    <property type="entry name" value="RESPONSE_REGULATORY"/>
    <property type="match status" value="1"/>
</dbReference>
<feature type="domain" description="PAS" evidence="8">
    <location>
        <begin position="316"/>
        <end position="371"/>
    </location>
</feature>
<proteinExistence type="predicted"/>
<dbReference type="Gene3D" id="3.30.450.20">
    <property type="entry name" value="PAS domain"/>
    <property type="match status" value="3"/>
</dbReference>
<dbReference type="SUPFAM" id="SSF55785">
    <property type="entry name" value="PYP-like sensor domain (PAS domain)"/>
    <property type="match status" value="2"/>
</dbReference>
<dbReference type="InterPro" id="IPR036097">
    <property type="entry name" value="HisK_dim/P_sf"/>
</dbReference>
<dbReference type="InterPro" id="IPR000014">
    <property type="entry name" value="PAS"/>
</dbReference>
<dbReference type="Pfam" id="PF00072">
    <property type="entry name" value="Response_reg"/>
    <property type="match status" value="1"/>
</dbReference>
<dbReference type="SMART" id="SM00387">
    <property type="entry name" value="HATPase_c"/>
    <property type="match status" value="1"/>
</dbReference>
<evidence type="ECO:0000256" key="3">
    <source>
        <dbReference type="ARBA" id="ARBA00022553"/>
    </source>
</evidence>
<dbReference type="InterPro" id="IPR005467">
    <property type="entry name" value="His_kinase_dom"/>
</dbReference>
<dbReference type="PROSITE" id="PS50112">
    <property type="entry name" value="PAS"/>
    <property type="match status" value="2"/>
</dbReference>
<dbReference type="PANTHER" id="PTHR43065:SF42">
    <property type="entry name" value="TWO-COMPONENT SENSOR PPRA"/>
    <property type="match status" value="1"/>
</dbReference>
<dbReference type="CDD" id="cd18161">
    <property type="entry name" value="REC_hyHK_blue-like"/>
    <property type="match status" value="1"/>
</dbReference>
<dbReference type="SMART" id="SM00388">
    <property type="entry name" value="HisKA"/>
    <property type="match status" value="1"/>
</dbReference>
<dbReference type="Pfam" id="PF00512">
    <property type="entry name" value="HisKA"/>
    <property type="match status" value="1"/>
</dbReference>
<dbReference type="Pfam" id="PF02518">
    <property type="entry name" value="HATPase_c"/>
    <property type="match status" value="1"/>
</dbReference>
<dbReference type="CDD" id="cd00130">
    <property type="entry name" value="PAS"/>
    <property type="match status" value="2"/>
</dbReference>
<feature type="domain" description="PAS" evidence="8">
    <location>
        <begin position="176"/>
        <end position="249"/>
    </location>
</feature>
<evidence type="ECO:0000256" key="1">
    <source>
        <dbReference type="ARBA" id="ARBA00000085"/>
    </source>
</evidence>
<dbReference type="CDD" id="cd00082">
    <property type="entry name" value="HisKA"/>
    <property type="match status" value="1"/>
</dbReference>
<dbReference type="Gene3D" id="3.30.565.10">
    <property type="entry name" value="Histidine kinase-like ATPase, C-terminal domain"/>
    <property type="match status" value="1"/>
</dbReference>
<dbReference type="SMART" id="SM00448">
    <property type="entry name" value="REC"/>
    <property type="match status" value="1"/>
</dbReference>
<dbReference type="InterPro" id="IPR036890">
    <property type="entry name" value="HATPase_C_sf"/>
</dbReference>
<dbReference type="Pfam" id="PF13426">
    <property type="entry name" value="PAS_9"/>
    <property type="match status" value="1"/>
</dbReference>
<dbReference type="PROSITE" id="PS50109">
    <property type="entry name" value="HIS_KIN"/>
    <property type="match status" value="1"/>
</dbReference>
<evidence type="ECO:0000313" key="9">
    <source>
        <dbReference type="EMBL" id="NTS64693.1"/>
    </source>
</evidence>
<dbReference type="Gene3D" id="1.10.287.130">
    <property type="match status" value="1"/>
</dbReference>
<accession>A0ABX2JLE6</accession>
<gene>
    <name evidence="9" type="ORF">HRV97_05935</name>
</gene>
<dbReference type="PANTHER" id="PTHR43065">
    <property type="entry name" value="SENSOR HISTIDINE KINASE"/>
    <property type="match status" value="1"/>
</dbReference>
<feature type="coiled-coil region" evidence="5">
    <location>
        <begin position="288"/>
        <end position="319"/>
    </location>
</feature>
<dbReference type="Proteomes" id="UP000621447">
    <property type="component" value="Unassembled WGS sequence"/>
</dbReference>
<keyword evidence="5" id="KW-0175">Coiled coil</keyword>
<dbReference type="SMART" id="SM00091">
    <property type="entry name" value="PAS"/>
    <property type="match status" value="3"/>
</dbReference>
<dbReference type="SUPFAM" id="SSF47384">
    <property type="entry name" value="Homodimeric domain of signal transducing histidine kinase"/>
    <property type="match status" value="1"/>
</dbReference>
<evidence type="ECO:0000259" key="7">
    <source>
        <dbReference type="PROSITE" id="PS50110"/>
    </source>
</evidence>
<protein>
    <recommendedName>
        <fullName evidence="2">histidine kinase</fullName>
        <ecNumber evidence="2">2.7.13.3</ecNumber>
    </recommendedName>
</protein>
<keyword evidence="10" id="KW-1185">Reference proteome</keyword>
<comment type="catalytic activity">
    <reaction evidence="1">
        <text>ATP + protein L-histidine = ADP + protein N-phospho-L-histidine.</text>
        <dbReference type="EC" id="2.7.13.3"/>
    </reaction>
</comment>